<protein>
    <submittedName>
        <fullName evidence="2">Uncharacterized protein</fullName>
    </submittedName>
</protein>
<dbReference type="EMBL" id="QURH01000070">
    <property type="protein sequence ID" value="RFU43029.1"/>
    <property type="molecule type" value="Genomic_DNA"/>
</dbReference>
<comment type="caution">
    <text evidence="2">The sequence shown here is derived from an EMBL/GenBank/DDBJ whole genome shotgun (WGS) entry which is preliminary data.</text>
</comment>
<keyword evidence="3" id="KW-1185">Reference proteome</keyword>
<gene>
    <name evidence="2" type="ORF">DZF91_03335</name>
</gene>
<feature type="region of interest" description="Disordered" evidence="1">
    <location>
        <begin position="1"/>
        <end position="62"/>
    </location>
</feature>
<feature type="compositionally biased region" description="Low complexity" evidence="1">
    <location>
        <begin position="15"/>
        <end position="27"/>
    </location>
</feature>
<accession>A0A372JSV6</accession>
<evidence type="ECO:0000313" key="3">
    <source>
        <dbReference type="Proteomes" id="UP000261811"/>
    </source>
</evidence>
<feature type="compositionally biased region" description="Basic and acidic residues" evidence="1">
    <location>
        <begin position="232"/>
        <end position="241"/>
    </location>
</feature>
<proteinExistence type="predicted"/>
<dbReference type="OrthoDB" id="4051290at2"/>
<name>A0A372JSV6_9ACTN</name>
<reference evidence="2 3" key="1">
    <citation type="submission" date="2018-08" db="EMBL/GenBank/DDBJ databases">
        <title>Actinomadura jelena sp. nov., a novel Actinomycete isolated from soil in Chad.</title>
        <authorList>
            <person name="Shi L."/>
        </authorList>
    </citation>
    <scope>NUCLEOTIDE SEQUENCE [LARGE SCALE GENOMIC DNA]</scope>
    <source>
        <strain evidence="2 3">NEAU-G17</strain>
    </source>
</reference>
<dbReference type="Proteomes" id="UP000261811">
    <property type="component" value="Unassembled WGS sequence"/>
</dbReference>
<feature type="compositionally biased region" description="Gly residues" evidence="1">
    <location>
        <begin position="174"/>
        <end position="184"/>
    </location>
</feature>
<dbReference type="AlphaFoldDB" id="A0A372JSV6"/>
<organism evidence="2 3">
    <name type="scientific">Actinomadura logoneensis</name>
    <dbReference type="NCBI Taxonomy" id="2293572"/>
    <lineage>
        <taxon>Bacteria</taxon>
        <taxon>Bacillati</taxon>
        <taxon>Actinomycetota</taxon>
        <taxon>Actinomycetes</taxon>
        <taxon>Streptosporangiales</taxon>
        <taxon>Thermomonosporaceae</taxon>
        <taxon>Actinomadura</taxon>
    </lineage>
</organism>
<sequence length="450" mass="48114">MTDPTAPPPPPPGPETADAASPAGSSAPFPPSDAPAAAPPPPPASAPAEEVRPGKTSIGIWGAPQSGKTTFLAALRIAMSLGEPGWRLDGANDGSTAFLAASTDQLSEQRVFPSATNSSEKLSWRLHGTRQVRERRKWYRPDAKRDVPVRVHLDFVDPPGRLFDSRAPGESASPGGGAGAGSSGGPRFATGSSGSGGPRFATGSSDSGGPRFATGSSDSGGPRFATGAPPEPSRRGEPGGRDRRELVEHLAACGGLILLLDPTREREARDSYQFFNRTILEISQRAPESAGDHYLPHHLAVCITKYDHLWVRDIARRGGYESVADPESLYPAVHDDLAERFFEELCRADGIGNIDAIRREIRQHFAPERTRYFVTSAVGFYIDPRTGRFDDENYSNLVRRTHPDGSTSMHLRGKVRPINVMEPIMWLVDRLSAPSAGAGGTRRGRSGSGA</sequence>
<evidence type="ECO:0000256" key="1">
    <source>
        <dbReference type="SAM" id="MobiDB-lite"/>
    </source>
</evidence>
<evidence type="ECO:0000313" key="2">
    <source>
        <dbReference type="EMBL" id="RFU43029.1"/>
    </source>
</evidence>
<dbReference type="RefSeq" id="WP_117356028.1">
    <property type="nucleotide sequence ID" value="NZ_QURH01000070.1"/>
</dbReference>
<feature type="compositionally biased region" description="Pro residues" evidence="1">
    <location>
        <begin position="1"/>
        <end position="14"/>
    </location>
</feature>
<feature type="compositionally biased region" description="Pro residues" evidence="1">
    <location>
        <begin position="28"/>
        <end position="45"/>
    </location>
</feature>
<feature type="region of interest" description="Disordered" evidence="1">
    <location>
        <begin position="155"/>
        <end position="241"/>
    </location>
</feature>